<feature type="transmembrane region" description="Helical" evidence="2">
    <location>
        <begin position="179"/>
        <end position="199"/>
    </location>
</feature>
<evidence type="ECO:0000313" key="4">
    <source>
        <dbReference type="Proteomes" id="UP001500326"/>
    </source>
</evidence>
<feature type="region of interest" description="Disordered" evidence="1">
    <location>
        <begin position="1"/>
        <end position="39"/>
    </location>
</feature>
<feature type="compositionally biased region" description="Polar residues" evidence="1">
    <location>
        <begin position="26"/>
        <end position="39"/>
    </location>
</feature>
<protein>
    <submittedName>
        <fullName evidence="3">Uncharacterized protein</fullName>
    </submittedName>
</protein>
<comment type="caution">
    <text evidence="3">The sequence shown here is derived from an EMBL/GenBank/DDBJ whole genome shotgun (WGS) entry which is preliminary data.</text>
</comment>
<dbReference type="Proteomes" id="UP001500326">
    <property type="component" value="Unassembled WGS sequence"/>
</dbReference>
<sequence>MDNNAAQSHASASTRRGTDGAPGSVPRSTGRQRTEQSLTASVKPSATAYRLAAALAAVALAAASASFFIPGVLGGPAVAQGNLRGTALVVMAIAVPLLITSMSFAARNSARAVVGWLGAVAYLIYQSVLFLFATPFNGLFLIYVAMLSLGFWSAVVVMVQIDLTGFSARVDARLPARGIAIYALALAALNALVWLRTIVPAMFSDSPSAFLQGSGATTNAVFVQDLAVWLPLLVMSAIWLWMRRPLGQLLVGAMLVTLVLESIGVATDQWFGAMADPSTPFASMGAVPLFLALAVIGAVPLWIFVRHLDAARAAPATERAGA</sequence>
<keyword evidence="2" id="KW-0812">Transmembrane</keyword>
<feature type="transmembrane region" description="Helical" evidence="2">
    <location>
        <begin position="249"/>
        <end position="266"/>
    </location>
</feature>
<name>A0ABP5EN08_9MICO</name>
<feature type="transmembrane region" description="Helical" evidence="2">
    <location>
        <begin position="51"/>
        <end position="73"/>
    </location>
</feature>
<feature type="transmembrane region" description="Helical" evidence="2">
    <location>
        <begin position="139"/>
        <end position="159"/>
    </location>
</feature>
<evidence type="ECO:0000256" key="2">
    <source>
        <dbReference type="SAM" id="Phobius"/>
    </source>
</evidence>
<feature type="transmembrane region" description="Helical" evidence="2">
    <location>
        <begin position="113"/>
        <end position="133"/>
    </location>
</feature>
<organism evidence="3 4">
    <name type="scientific">Microbacterium pumilum</name>
    <dbReference type="NCBI Taxonomy" id="344165"/>
    <lineage>
        <taxon>Bacteria</taxon>
        <taxon>Bacillati</taxon>
        <taxon>Actinomycetota</taxon>
        <taxon>Actinomycetes</taxon>
        <taxon>Micrococcales</taxon>
        <taxon>Microbacteriaceae</taxon>
        <taxon>Microbacterium</taxon>
    </lineage>
</organism>
<feature type="transmembrane region" description="Helical" evidence="2">
    <location>
        <begin position="219"/>
        <end position="242"/>
    </location>
</feature>
<dbReference type="RefSeq" id="WP_344066721.1">
    <property type="nucleotide sequence ID" value="NZ_BAAAOH010000001.1"/>
</dbReference>
<dbReference type="EMBL" id="BAAAOH010000001">
    <property type="protein sequence ID" value="GAA1998926.1"/>
    <property type="molecule type" value="Genomic_DNA"/>
</dbReference>
<feature type="transmembrane region" description="Helical" evidence="2">
    <location>
        <begin position="286"/>
        <end position="305"/>
    </location>
</feature>
<reference evidence="4" key="1">
    <citation type="journal article" date="2019" name="Int. J. Syst. Evol. Microbiol.">
        <title>The Global Catalogue of Microorganisms (GCM) 10K type strain sequencing project: providing services to taxonomists for standard genome sequencing and annotation.</title>
        <authorList>
            <consortium name="The Broad Institute Genomics Platform"/>
            <consortium name="The Broad Institute Genome Sequencing Center for Infectious Disease"/>
            <person name="Wu L."/>
            <person name="Ma J."/>
        </authorList>
    </citation>
    <scope>NUCLEOTIDE SEQUENCE [LARGE SCALE GENOMIC DNA]</scope>
    <source>
        <strain evidence="4">JCM 14902</strain>
    </source>
</reference>
<feature type="transmembrane region" description="Helical" evidence="2">
    <location>
        <begin position="85"/>
        <end position="106"/>
    </location>
</feature>
<keyword evidence="2" id="KW-1133">Transmembrane helix</keyword>
<accession>A0ABP5EN08</accession>
<feature type="compositionally biased region" description="Polar residues" evidence="1">
    <location>
        <begin position="1"/>
        <end position="15"/>
    </location>
</feature>
<gene>
    <name evidence="3" type="ORF">GCM10009777_40280</name>
</gene>
<keyword evidence="4" id="KW-1185">Reference proteome</keyword>
<evidence type="ECO:0000256" key="1">
    <source>
        <dbReference type="SAM" id="MobiDB-lite"/>
    </source>
</evidence>
<keyword evidence="2" id="KW-0472">Membrane</keyword>
<proteinExistence type="predicted"/>
<evidence type="ECO:0000313" key="3">
    <source>
        <dbReference type="EMBL" id="GAA1998926.1"/>
    </source>
</evidence>